<organism evidence="2 3">
    <name type="scientific">Roseobacter cerasinus</name>
    <dbReference type="NCBI Taxonomy" id="2602289"/>
    <lineage>
        <taxon>Bacteria</taxon>
        <taxon>Pseudomonadati</taxon>
        <taxon>Pseudomonadota</taxon>
        <taxon>Alphaproteobacteria</taxon>
        <taxon>Rhodobacterales</taxon>
        <taxon>Roseobacteraceae</taxon>
        <taxon>Roseobacter</taxon>
    </lineage>
</organism>
<comment type="caution">
    <text evidence="2">The sequence shown here is derived from an EMBL/GenBank/DDBJ whole genome shotgun (WGS) entry which is preliminary data.</text>
</comment>
<sequence>MLNRRQRNVRTQAKARLESWIAARPPAGYLGEKTFPASDPSGGKRYDVDSYGPSPNFIA</sequence>
<feature type="region of interest" description="Disordered" evidence="1">
    <location>
        <begin position="31"/>
        <end position="59"/>
    </location>
</feature>
<protein>
    <submittedName>
        <fullName evidence="2">Uncharacterized protein</fullName>
    </submittedName>
</protein>
<accession>A0A640VWW0</accession>
<dbReference type="EMBL" id="BLIV01000012">
    <property type="protein sequence ID" value="GFE52387.1"/>
    <property type="molecule type" value="Genomic_DNA"/>
</dbReference>
<dbReference type="Proteomes" id="UP000436522">
    <property type="component" value="Unassembled WGS sequence"/>
</dbReference>
<name>A0A640VWW0_9RHOB</name>
<keyword evidence="3" id="KW-1185">Reference proteome</keyword>
<evidence type="ECO:0000313" key="3">
    <source>
        <dbReference type="Proteomes" id="UP000436522"/>
    </source>
</evidence>
<proteinExistence type="predicted"/>
<reference evidence="2 3" key="1">
    <citation type="submission" date="2019-12" db="EMBL/GenBank/DDBJ databases">
        <title>Roseobacter cerasinus sp. nov., isolated from seawater around aquaculture.</title>
        <authorList>
            <person name="Muramatsu S."/>
            <person name="Takabe Y."/>
            <person name="Mori K."/>
            <person name="Takaichi S."/>
            <person name="Hanada S."/>
        </authorList>
    </citation>
    <scope>NUCLEOTIDE SEQUENCE [LARGE SCALE GENOMIC DNA]</scope>
    <source>
        <strain evidence="2 3">AI77</strain>
    </source>
</reference>
<dbReference type="AlphaFoldDB" id="A0A640VWW0"/>
<gene>
    <name evidence="2" type="ORF">So717_41400</name>
</gene>
<evidence type="ECO:0000256" key="1">
    <source>
        <dbReference type="SAM" id="MobiDB-lite"/>
    </source>
</evidence>
<evidence type="ECO:0000313" key="2">
    <source>
        <dbReference type="EMBL" id="GFE52387.1"/>
    </source>
</evidence>